<dbReference type="Pfam" id="PF00168">
    <property type="entry name" value="C2"/>
    <property type="match status" value="1"/>
</dbReference>
<evidence type="ECO:0000259" key="12">
    <source>
        <dbReference type="PROSITE" id="PS50004"/>
    </source>
</evidence>
<name>A0A0D9WYK3_9ORYZ</name>
<sequence length="185" mass="20134">MAEKGRSSGIVGLVKVKVVRGTNLAVRDVFSSDPYVVLKLGNQEVRTRTIKKSTNPVWNEDLTLTVEDLNHLVVTLEVYDRDTFVDDAMGTAFFELQPLVEAAAEAASHRRRPYGTVDKGDGAVVLRTMAPGTGNYLAARSNVVWSVSEGTATQSLVLRLGGVECGEVELQLEWHVTTHAHGATR</sequence>
<comment type="similarity">
    <text evidence="11">Belongs to the plant CAR protein family.</text>
</comment>
<dbReference type="SMART" id="SM00239">
    <property type="entry name" value="C2"/>
    <property type="match status" value="1"/>
</dbReference>
<keyword evidence="4" id="KW-1003">Cell membrane</keyword>
<evidence type="ECO:0000256" key="2">
    <source>
        <dbReference type="ARBA" id="ARBA00004236"/>
    </source>
</evidence>
<protein>
    <recommendedName>
        <fullName evidence="12">C2 domain-containing protein</fullName>
    </recommendedName>
</protein>
<evidence type="ECO:0000256" key="7">
    <source>
        <dbReference type="ARBA" id="ARBA00022837"/>
    </source>
</evidence>
<keyword evidence="5" id="KW-0938">Abscisic acid signaling pathway</keyword>
<reference evidence="13 14" key="1">
    <citation type="submission" date="2012-08" db="EMBL/GenBank/DDBJ databases">
        <title>Oryza genome evolution.</title>
        <authorList>
            <person name="Wing R.A."/>
        </authorList>
    </citation>
    <scope>NUCLEOTIDE SEQUENCE</scope>
</reference>
<dbReference type="Gramene" id="LPERR07G11300.1">
    <property type="protein sequence ID" value="LPERR07G11300.1"/>
    <property type="gene ID" value="LPERR07G11300"/>
</dbReference>
<dbReference type="GO" id="GO:0009738">
    <property type="term" value="P:abscisic acid-activated signaling pathway"/>
    <property type="evidence" value="ECO:0007669"/>
    <property type="project" value="UniProtKB-KW"/>
</dbReference>
<dbReference type="EnsemblPlants" id="LPERR07G11300.1">
    <property type="protein sequence ID" value="LPERR07G11300.1"/>
    <property type="gene ID" value="LPERR07G11300"/>
</dbReference>
<dbReference type="Proteomes" id="UP000032180">
    <property type="component" value="Chromosome 7"/>
</dbReference>
<dbReference type="PANTHER" id="PTHR45933">
    <property type="entry name" value="PROTEIN C2-DOMAIN ABA-RELATED 4"/>
    <property type="match status" value="1"/>
</dbReference>
<dbReference type="GO" id="GO:0005096">
    <property type="term" value="F:GTPase activator activity"/>
    <property type="evidence" value="ECO:0007669"/>
    <property type="project" value="UniProtKB-KW"/>
</dbReference>
<evidence type="ECO:0000313" key="13">
    <source>
        <dbReference type="EnsemblPlants" id="LPERR07G11300.1"/>
    </source>
</evidence>
<dbReference type="GO" id="GO:0005634">
    <property type="term" value="C:nucleus"/>
    <property type="evidence" value="ECO:0007669"/>
    <property type="project" value="UniProtKB-SubCell"/>
</dbReference>
<proteinExistence type="inferred from homology"/>
<evidence type="ECO:0000256" key="5">
    <source>
        <dbReference type="ARBA" id="ARBA00022682"/>
    </source>
</evidence>
<organism evidence="13 14">
    <name type="scientific">Leersia perrieri</name>
    <dbReference type="NCBI Taxonomy" id="77586"/>
    <lineage>
        <taxon>Eukaryota</taxon>
        <taxon>Viridiplantae</taxon>
        <taxon>Streptophyta</taxon>
        <taxon>Embryophyta</taxon>
        <taxon>Tracheophyta</taxon>
        <taxon>Spermatophyta</taxon>
        <taxon>Magnoliopsida</taxon>
        <taxon>Liliopsida</taxon>
        <taxon>Poales</taxon>
        <taxon>Poaceae</taxon>
        <taxon>BOP clade</taxon>
        <taxon>Oryzoideae</taxon>
        <taxon>Oryzeae</taxon>
        <taxon>Oryzinae</taxon>
        <taxon>Leersia</taxon>
    </lineage>
</organism>
<dbReference type="HOGENOM" id="CLU_106037_0_0_1"/>
<keyword evidence="7" id="KW-0106">Calcium</keyword>
<evidence type="ECO:0000256" key="4">
    <source>
        <dbReference type="ARBA" id="ARBA00022475"/>
    </source>
</evidence>
<dbReference type="InterPro" id="IPR035892">
    <property type="entry name" value="C2_domain_sf"/>
</dbReference>
<evidence type="ECO:0000256" key="6">
    <source>
        <dbReference type="ARBA" id="ARBA00022723"/>
    </source>
</evidence>
<dbReference type="GO" id="GO:0008289">
    <property type="term" value="F:lipid binding"/>
    <property type="evidence" value="ECO:0007669"/>
    <property type="project" value="UniProtKB-KW"/>
</dbReference>
<keyword evidence="10" id="KW-0539">Nucleus</keyword>
<keyword evidence="3" id="KW-0343">GTPase activation</keyword>
<keyword evidence="8" id="KW-0446">Lipid-binding</keyword>
<reference evidence="14" key="2">
    <citation type="submission" date="2013-12" db="EMBL/GenBank/DDBJ databases">
        <authorList>
            <person name="Yu Y."/>
            <person name="Lee S."/>
            <person name="de Baynast K."/>
            <person name="Wissotski M."/>
            <person name="Liu L."/>
            <person name="Talag J."/>
            <person name="Goicoechea J."/>
            <person name="Angelova A."/>
            <person name="Jetty R."/>
            <person name="Kudrna D."/>
            <person name="Golser W."/>
            <person name="Rivera L."/>
            <person name="Zhang J."/>
            <person name="Wing R."/>
        </authorList>
    </citation>
    <scope>NUCLEOTIDE SEQUENCE</scope>
</reference>
<dbReference type="eggNOG" id="KOG1030">
    <property type="taxonomic scope" value="Eukaryota"/>
</dbReference>
<dbReference type="PROSITE" id="PS50004">
    <property type="entry name" value="C2"/>
    <property type="match status" value="1"/>
</dbReference>
<evidence type="ECO:0000256" key="1">
    <source>
        <dbReference type="ARBA" id="ARBA00004123"/>
    </source>
</evidence>
<dbReference type="PANTHER" id="PTHR45933:SF5">
    <property type="entry name" value="PROTEIN C2-DOMAIN ABA-RELATED 4"/>
    <property type="match status" value="1"/>
</dbReference>
<reference evidence="13" key="3">
    <citation type="submission" date="2015-04" db="UniProtKB">
        <authorList>
            <consortium name="EnsemblPlants"/>
        </authorList>
    </citation>
    <scope>IDENTIFICATION</scope>
</reference>
<evidence type="ECO:0000313" key="14">
    <source>
        <dbReference type="Proteomes" id="UP000032180"/>
    </source>
</evidence>
<dbReference type="AlphaFoldDB" id="A0A0D9WYK3"/>
<dbReference type="SUPFAM" id="SSF49562">
    <property type="entry name" value="C2 domain (Calcium/lipid-binding domain, CaLB)"/>
    <property type="match status" value="1"/>
</dbReference>
<dbReference type="GO" id="GO:0005886">
    <property type="term" value="C:plasma membrane"/>
    <property type="evidence" value="ECO:0007669"/>
    <property type="project" value="UniProtKB-SubCell"/>
</dbReference>
<feature type="domain" description="C2" evidence="12">
    <location>
        <begin position="1"/>
        <end position="109"/>
    </location>
</feature>
<dbReference type="InterPro" id="IPR044562">
    <property type="entry name" value="CAR1-11"/>
</dbReference>
<evidence type="ECO:0000256" key="3">
    <source>
        <dbReference type="ARBA" id="ARBA00022468"/>
    </source>
</evidence>
<evidence type="ECO:0000256" key="10">
    <source>
        <dbReference type="ARBA" id="ARBA00023242"/>
    </source>
</evidence>
<dbReference type="Gene3D" id="2.60.40.150">
    <property type="entry name" value="C2 domain"/>
    <property type="match status" value="1"/>
</dbReference>
<keyword evidence="9" id="KW-0472">Membrane</keyword>
<evidence type="ECO:0000256" key="11">
    <source>
        <dbReference type="ARBA" id="ARBA00024037"/>
    </source>
</evidence>
<dbReference type="GO" id="GO:0046872">
    <property type="term" value="F:metal ion binding"/>
    <property type="evidence" value="ECO:0007669"/>
    <property type="project" value="UniProtKB-KW"/>
</dbReference>
<dbReference type="InterPro" id="IPR000008">
    <property type="entry name" value="C2_dom"/>
</dbReference>
<accession>A0A0D9WYK3</accession>
<keyword evidence="14" id="KW-1185">Reference proteome</keyword>
<evidence type="ECO:0000256" key="9">
    <source>
        <dbReference type="ARBA" id="ARBA00023136"/>
    </source>
</evidence>
<keyword evidence="6" id="KW-0479">Metal-binding</keyword>
<evidence type="ECO:0000256" key="8">
    <source>
        <dbReference type="ARBA" id="ARBA00023121"/>
    </source>
</evidence>
<comment type="subcellular location">
    <subcellularLocation>
        <location evidence="2">Cell membrane</location>
    </subcellularLocation>
    <subcellularLocation>
        <location evidence="1">Nucleus</location>
    </subcellularLocation>
</comment>